<accession>A0A176VRG7</accession>
<dbReference type="AlphaFoldDB" id="A0A176VRG7"/>
<dbReference type="Pfam" id="PF07727">
    <property type="entry name" value="RVT_2"/>
    <property type="match status" value="1"/>
</dbReference>
<feature type="region of interest" description="Disordered" evidence="1">
    <location>
        <begin position="42"/>
        <end position="65"/>
    </location>
</feature>
<proteinExistence type="predicted"/>
<feature type="domain" description="Retroviral polymerase SH3-like" evidence="3">
    <location>
        <begin position="2"/>
        <end position="23"/>
    </location>
</feature>
<evidence type="ECO:0000259" key="2">
    <source>
        <dbReference type="Pfam" id="PF07727"/>
    </source>
</evidence>
<name>A0A176VRG7_MARPO</name>
<gene>
    <name evidence="4" type="ORF">AXG93_2777s1040</name>
</gene>
<evidence type="ECO:0000256" key="1">
    <source>
        <dbReference type="SAM" id="MobiDB-lite"/>
    </source>
</evidence>
<dbReference type="Pfam" id="PF25597">
    <property type="entry name" value="SH3_retrovirus"/>
    <property type="match status" value="1"/>
</dbReference>
<evidence type="ECO:0000313" key="5">
    <source>
        <dbReference type="Proteomes" id="UP000077202"/>
    </source>
</evidence>
<protein>
    <submittedName>
        <fullName evidence="4">Uncharacterized protein</fullName>
    </submittedName>
</protein>
<organism evidence="4 5">
    <name type="scientific">Marchantia polymorpha subsp. ruderalis</name>
    <dbReference type="NCBI Taxonomy" id="1480154"/>
    <lineage>
        <taxon>Eukaryota</taxon>
        <taxon>Viridiplantae</taxon>
        <taxon>Streptophyta</taxon>
        <taxon>Embryophyta</taxon>
        <taxon>Marchantiophyta</taxon>
        <taxon>Marchantiopsida</taxon>
        <taxon>Marchantiidae</taxon>
        <taxon>Marchantiales</taxon>
        <taxon>Marchantiaceae</taxon>
        <taxon>Marchantia</taxon>
    </lineage>
</organism>
<feature type="domain" description="Reverse transcriptase Ty1/copia-type" evidence="2">
    <location>
        <begin position="132"/>
        <end position="203"/>
    </location>
</feature>
<comment type="caution">
    <text evidence="4">The sequence shown here is derived from an EMBL/GenBank/DDBJ whole genome shotgun (WGS) entry which is preliminary data.</text>
</comment>
<keyword evidence="5" id="KW-1185">Reference proteome</keyword>
<reference evidence="4" key="1">
    <citation type="submission" date="2016-03" db="EMBL/GenBank/DDBJ databases">
        <title>Mechanisms controlling the formation of the plant cell surface in tip-growing cells are functionally conserved among land plants.</title>
        <authorList>
            <person name="Honkanen S."/>
            <person name="Jones V.A."/>
            <person name="Morieri G."/>
            <person name="Champion C."/>
            <person name="Hetherington A.J."/>
            <person name="Kelly S."/>
            <person name="Saint-Marcoux D."/>
            <person name="Proust H."/>
            <person name="Prescott H."/>
            <person name="Dolan L."/>
        </authorList>
    </citation>
    <scope>NUCLEOTIDE SEQUENCE [LARGE SCALE GENOMIC DNA]</scope>
    <source>
        <tissue evidence="4">Whole gametophyte</tissue>
    </source>
</reference>
<dbReference type="InterPro" id="IPR013103">
    <property type="entry name" value="RVT_2"/>
</dbReference>
<dbReference type="Proteomes" id="UP000077202">
    <property type="component" value="Unassembled WGS sequence"/>
</dbReference>
<evidence type="ECO:0000313" key="4">
    <source>
        <dbReference type="EMBL" id="OAE22912.1"/>
    </source>
</evidence>
<dbReference type="InterPro" id="IPR057670">
    <property type="entry name" value="SH3_retrovirus"/>
</dbReference>
<sequence>MSKKCRFLGYASGMKGYRLWDPLARAPEHQEQEEHERVIIDEPIAIVSNDRDQPETSTSRSHRASRAPERFGVWANLSIFKDCDFDVEDGDDMALIMEEGEPSSYMEAQALVNNLEWNVAMKREMESLIDSKTWELVEPPTDHTLIDHKWVYKLKDNPSRNEAKIFKARLMARGFIQEKGMNYNEVLSPVAKYATMSLVCALVGIFDLVMD</sequence>
<dbReference type="EMBL" id="LVLJ01003016">
    <property type="protein sequence ID" value="OAE22912.1"/>
    <property type="molecule type" value="Genomic_DNA"/>
</dbReference>
<evidence type="ECO:0000259" key="3">
    <source>
        <dbReference type="Pfam" id="PF25597"/>
    </source>
</evidence>